<evidence type="ECO:0000259" key="5">
    <source>
        <dbReference type="PROSITE" id="PS50921"/>
    </source>
</evidence>
<reference evidence="7" key="1">
    <citation type="journal article" date="2019" name="Int. J. Syst. Evol. Microbiol.">
        <title>The Global Catalogue of Microorganisms (GCM) 10K type strain sequencing project: providing services to taxonomists for standard genome sequencing and annotation.</title>
        <authorList>
            <consortium name="The Broad Institute Genomics Platform"/>
            <consortium name="The Broad Institute Genome Sequencing Center for Infectious Disease"/>
            <person name="Wu L."/>
            <person name="Ma J."/>
        </authorList>
    </citation>
    <scope>NUCLEOTIDE SEQUENCE [LARGE SCALE GENOMIC DNA]</scope>
    <source>
        <strain evidence="7">JCM 18127</strain>
    </source>
</reference>
<keyword evidence="2" id="KW-0418">Kinase</keyword>
<dbReference type="InterPro" id="IPR036388">
    <property type="entry name" value="WH-like_DNA-bd_sf"/>
</dbReference>
<evidence type="ECO:0000256" key="4">
    <source>
        <dbReference type="ARBA" id="ARBA00023163"/>
    </source>
</evidence>
<keyword evidence="7" id="KW-1185">Reference proteome</keyword>
<evidence type="ECO:0000313" key="6">
    <source>
        <dbReference type="EMBL" id="GAA4698100.1"/>
    </source>
</evidence>
<dbReference type="EMBL" id="BAABIM010000005">
    <property type="protein sequence ID" value="GAA4698100.1"/>
    <property type="molecule type" value="Genomic_DNA"/>
</dbReference>
<protein>
    <submittedName>
        <fullName evidence="6">GAF and ANTAR domain-containing protein</fullName>
    </submittedName>
</protein>
<dbReference type="RefSeq" id="WP_345271743.1">
    <property type="nucleotide sequence ID" value="NZ_BAABIM010000005.1"/>
</dbReference>
<evidence type="ECO:0000256" key="1">
    <source>
        <dbReference type="ARBA" id="ARBA00022679"/>
    </source>
</evidence>
<dbReference type="InterPro" id="IPR005561">
    <property type="entry name" value="ANTAR"/>
</dbReference>
<dbReference type="SUPFAM" id="SSF55781">
    <property type="entry name" value="GAF domain-like"/>
    <property type="match status" value="1"/>
</dbReference>
<dbReference type="PROSITE" id="PS50921">
    <property type="entry name" value="ANTAR"/>
    <property type="match status" value="1"/>
</dbReference>
<evidence type="ECO:0000313" key="7">
    <source>
        <dbReference type="Proteomes" id="UP001500621"/>
    </source>
</evidence>
<organism evidence="6 7">
    <name type="scientific">Nocardioides nanhaiensis</name>
    <dbReference type="NCBI Taxonomy" id="1476871"/>
    <lineage>
        <taxon>Bacteria</taxon>
        <taxon>Bacillati</taxon>
        <taxon>Actinomycetota</taxon>
        <taxon>Actinomycetes</taxon>
        <taxon>Propionibacteriales</taxon>
        <taxon>Nocardioidaceae</taxon>
        <taxon>Nocardioides</taxon>
    </lineage>
</organism>
<gene>
    <name evidence="6" type="ORF">GCM10023226_40760</name>
</gene>
<name>A0ABP8WZC5_9ACTN</name>
<comment type="caution">
    <text evidence="6">The sequence shown here is derived from an EMBL/GenBank/DDBJ whole genome shotgun (WGS) entry which is preliminary data.</text>
</comment>
<dbReference type="Pfam" id="PF13185">
    <property type="entry name" value="GAF_2"/>
    <property type="match status" value="1"/>
</dbReference>
<dbReference type="Gene3D" id="1.10.10.10">
    <property type="entry name" value="Winged helix-like DNA-binding domain superfamily/Winged helix DNA-binding domain"/>
    <property type="match status" value="1"/>
</dbReference>
<dbReference type="PIRSF" id="PIRSF036625">
    <property type="entry name" value="GAF_ANTAR"/>
    <property type="match status" value="1"/>
</dbReference>
<dbReference type="Gene3D" id="3.30.450.40">
    <property type="match status" value="1"/>
</dbReference>
<dbReference type="InterPro" id="IPR012074">
    <property type="entry name" value="GAF_ANTAR"/>
</dbReference>
<dbReference type="Pfam" id="PF03861">
    <property type="entry name" value="ANTAR"/>
    <property type="match status" value="1"/>
</dbReference>
<dbReference type="SMART" id="SM01012">
    <property type="entry name" value="ANTAR"/>
    <property type="match status" value="1"/>
</dbReference>
<sequence length="240" mass="26116">MNDPDSPRSQQQGDRLAEAVSLLAAELTAAPDQDITADHVCHAAVKLLAPCTAASVTIREGRHNFQTLSSSDQTSLDLDSLQYRLSEGPCFDVASARVDGVWSDDLREESRWPEWTRHALDAGVHGVVAVPLLAGNHRLGAFNLYSHDPGAWTEDDYHLAQLFTAHATVPLSYAHEADGLSTAISNRHTIGIAQGILMRDYDLDVAAAFKVLQTLSAERNVKVQQLAQQIVAEAEQSRGR</sequence>
<dbReference type="SUPFAM" id="SSF52172">
    <property type="entry name" value="CheY-like"/>
    <property type="match status" value="1"/>
</dbReference>
<dbReference type="InterPro" id="IPR011006">
    <property type="entry name" value="CheY-like_superfamily"/>
</dbReference>
<keyword evidence="3" id="KW-0805">Transcription regulation</keyword>
<dbReference type="InterPro" id="IPR003018">
    <property type="entry name" value="GAF"/>
</dbReference>
<accession>A0ABP8WZC5</accession>
<proteinExistence type="predicted"/>
<keyword evidence="1" id="KW-0808">Transferase</keyword>
<evidence type="ECO:0000256" key="2">
    <source>
        <dbReference type="ARBA" id="ARBA00022777"/>
    </source>
</evidence>
<dbReference type="Proteomes" id="UP001500621">
    <property type="component" value="Unassembled WGS sequence"/>
</dbReference>
<evidence type="ECO:0000256" key="3">
    <source>
        <dbReference type="ARBA" id="ARBA00023015"/>
    </source>
</evidence>
<feature type="domain" description="ANTAR" evidence="5">
    <location>
        <begin position="170"/>
        <end position="231"/>
    </location>
</feature>
<dbReference type="InterPro" id="IPR029016">
    <property type="entry name" value="GAF-like_dom_sf"/>
</dbReference>
<keyword evidence="4" id="KW-0804">Transcription</keyword>